<dbReference type="EMBL" id="JAFNEN010000318">
    <property type="protein sequence ID" value="KAG8185975.1"/>
    <property type="molecule type" value="Genomic_DNA"/>
</dbReference>
<sequence>MATTSVSDVPPPTTLLSLPPEERRKILLESLREGYSSIPQVSRPVSSKVSRYVSQFTSGRWRERIWFSDESVDSEDLESEMSTPETEKPKLVIFGYNLHSDDYLKEREMMARWNIIERELHFPHLEQGYVQKRDAKTQSDDSVPEFNIQAQTTQDAAIVTEPTTEDVPMEECKESPQKVTQVTETSLKDSVPESSVGGEELDSKVEKMQDGDEGIKQVSSSDEKSKPLGQDSKTPDEIKSSNQQASVDTISESAGPQKDTERQENLTTVAEDSKVVEDSDTEMKTVPPSEAPLEKVKNSESSVLSKESEDLKEVSTDSDSKLAESAETETSDDTSVESGAKVSDLNSKSSAILEVKESVQKIEAATVSEDPSVASSEKVLETSKTTSSAEKGSVSNTESPNVPEVKGPADKMDTETDPEHSKVTRTSETDAEATGTNLRGKRKADSVTEDDPDEKRTKKTSAE</sequence>
<dbReference type="Proteomes" id="UP000827092">
    <property type="component" value="Unassembled WGS sequence"/>
</dbReference>
<protein>
    <submittedName>
        <fullName evidence="2">Uncharacterized protein</fullName>
    </submittedName>
</protein>
<feature type="compositionally biased region" description="Polar residues" evidence="1">
    <location>
        <begin position="382"/>
        <end position="400"/>
    </location>
</feature>
<dbReference type="AlphaFoldDB" id="A0AAV6UQY1"/>
<feature type="region of interest" description="Disordered" evidence="1">
    <location>
        <begin position="148"/>
        <end position="351"/>
    </location>
</feature>
<feature type="compositionally biased region" description="Basic and acidic residues" evidence="1">
    <location>
        <begin position="453"/>
        <end position="463"/>
    </location>
</feature>
<feature type="compositionally biased region" description="Polar residues" evidence="1">
    <location>
        <begin position="240"/>
        <end position="254"/>
    </location>
</feature>
<gene>
    <name evidence="2" type="ORF">JTE90_003533</name>
</gene>
<proteinExistence type="predicted"/>
<reference evidence="2 3" key="1">
    <citation type="journal article" date="2022" name="Nat. Ecol. Evol.">
        <title>A masculinizing supergene underlies an exaggerated male reproductive morph in a spider.</title>
        <authorList>
            <person name="Hendrickx F."/>
            <person name="De Corte Z."/>
            <person name="Sonet G."/>
            <person name="Van Belleghem S.M."/>
            <person name="Kostlbacher S."/>
            <person name="Vangestel C."/>
        </authorList>
    </citation>
    <scope>NUCLEOTIDE SEQUENCE [LARGE SCALE GENOMIC DNA]</scope>
    <source>
        <strain evidence="2">W744_W776</strain>
    </source>
</reference>
<feature type="compositionally biased region" description="Basic and acidic residues" evidence="1">
    <location>
        <begin position="306"/>
        <end position="324"/>
    </location>
</feature>
<keyword evidence="3" id="KW-1185">Reference proteome</keyword>
<comment type="caution">
    <text evidence="2">The sequence shown here is derived from an EMBL/GenBank/DDBJ whole genome shotgun (WGS) entry which is preliminary data.</text>
</comment>
<feature type="compositionally biased region" description="Basic and acidic residues" evidence="1">
    <location>
        <begin position="271"/>
        <end position="283"/>
    </location>
</feature>
<accession>A0AAV6UQY1</accession>
<organism evidence="2 3">
    <name type="scientific">Oedothorax gibbosus</name>
    <dbReference type="NCBI Taxonomy" id="931172"/>
    <lineage>
        <taxon>Eukaryota</taxon>
        <taxon>Metazoa</taxon>
        <taxon>Ecdysozoa</taxon>
        <taxon>Arthropoda</taxon>
        <taxon>Chelicerata</taxon>
        <taxon>Arachnida</taxon>
        <taxon>Araneae</taxon>
        <taxon>Araneomorphae</taxon>
        <taxon>Entelegynae</taxon>
        <taxon>Araneoidea</taxon>
        <taxon>Linyphiidae</taxon>
        <taxon>Erigoninae</taxon>
        <taxon>Oedothorax</taxon>
    </lineage>
</organism>
<feature type="compositionally biased region" description="Basic and acidic residues" evidence="1">
    <location>
        <begin position="201"/>
        <end position="226"/>
    </location>
</feature>
<name>A0AAV6UQY1_9ARAC</name>
<evidence type="ECO:0000313" key="3">
    <source>
        <dbReference type="Proteomes" id="UP000827092"/>
    </source>
</evidence>
<feature type="compositionally biased region" description="Acidic residues" evidence="1">
    <location>
        <begin position="326"/>
        <end position="335"/>
    </location>
</feature>
<feature type="compositionally biased region" description="Basic and acidic residues" evidence="1">
    <location>
        <begin position="407"/>
        <end position="428"/>
    </location>
</feature>
<evidence type="ECO:0000313" key="2">
    <source>
        <dbReference type="EMBL" id="KAG8185975.1"/>
    </source>
</evidence>
<feature type="region of interest" description="Disordered" evidence="1">
    <location>
        <begin position="364"/>
        <end position="463"/>
    </location>
</feature>
<evidence type="ECO:0000256" key="1">
    <source>
        <dbReference type="SAM" id="MobiDB-lite"/>
    </source>
</evidence>